<keyword evidence="5 10" id="KW-0067">ATP-binding</keyword>
<sequence>MANFTVRALGMSFRSLGLTPSTHQLSPFSVSARITAPKIYTKTGDGGMSSLFTGERREKNDLVFEALGTTDELSSFIGVAREFAIDANHCYSERLRRVQCILQDVASTIATPASSARDAHTKRVYFTERHAMELEEWIDEYSKELRPLEKFILPGGGKPSAALHAARTVCRRAERCVVPLVKAGETDKQALIYLNRLSDFLFTAARYAAKLDLREETIYIRPEPSKTT</sequence>
<keyword evidence="4 10" id="KW-0547">Nucleotide-binding</keyword>
<evidence type="ECO:0000256" key="4">
    <source>
        <dbReference type="ARBA" id="ARBA00022741"/>
    </source>
</evidence>
<dbReference type="FunFam" id="1.20.1200.10:FF:000001">
    <property type="entry name" value="Cob(I)yrinic acid a,c-diamide adenosyltransferase"/>
    <property type="match status" value="1"/>
</dbReference>
<dbReference type="PANTHER" id="PTHR12213">
    <property type="entry name" value="CORRINOID ADENOSYLTRANSFERASE"/>
    <property type="match status" value="1"/>
</dbReference>
<dbReference type="OrthoDB" id="549173at2759"/>
<dbReference type="NCBIfam" id="TIGR00636">
    <property type="entry name" value="PduO_Nterm"/>
    <property type="match status" value="1"/>
</dbReference>
<proteinExistence type="inferred from homology"/>
<dbReference type="EMBL" id="CAJVCH010389851">
    <property type="protein sequence ID" value="CAG7817258.1"/>
    <property type="molecule type" value="Genomic_DNA"/>
</dbReference>
<dbReference type="Pfam" id="PF01923">
    <property type="entry name" value="Cob_adeno_trans"/>
    <property type="match status" value="1"/>
</dbReference>
<evidence type="ECO:0000313" key="13">
    <source>
        <dbReference type="Proteomes" id="UP000708208"/>
    </source>
</evidence>
<comment type="catalytic activity">
    <reaction evidence="6">
        <text>cob(I)alamin-[corrinoid adenosyltransferase] + ATP = apo-[corrinoid adenosyltransferase] + adenosylcob(III)alamin + triphosphate</text>
        <dbReference type="Rhea" id="RHEA:56796"/>
        <dbReference type="Rhea" id="RHEA-COMP:14743"/>
        <dbReference type="Rhea" id="RHEA-COMP:14744"/>
        <dbReference type="ChEBI" id="CHEBI:18036"/>
        <dbReference type="ChEBI" id="CHEBI:18408"/>
        <dbReference type="ChEBI" id="CHEBI:30616"/>
        <dbReference type="ChEBI" id="CHEBI:60488"/>
        <dbReference type="ChEBI" id="CHEBI:83228"/>
    </reaction>
    <physiologicalReaction direction="left-to-right" evidence="6">
        <dbReference type="Rhea" id="RHEA:56797"/>
    </physiologicalReaction>
</comment>
<comment type="caution">
    <text evidence="12">The sequence shown here is derived from an EMBL/GenBank/DDBJ whole genome shotgun (WGS) entry which is preliminary data.</text>
</comment>
<reference evidence="12" key="1">
    <citation type="submission" date="2021-06" db="EMBL/GenBank/DDBJ databases">
        <authorList>
            <person name="Hodson N. C."/>
            <person name="Mongue J. A."/>
            <person name="Jaron S. K."/>
        </authorList>
    </citation>
    <scope>NUCLEOTIDE SEQUENCE</scope>
</reference>
<dbReference type="GO" id="GO:0008817">
    <property type="term" value="F:corrinoid adenosyltransferase activity"/>
    <property type="evidence" value="ECO:0007669"/>
    <property type="project" value="TreeGrafter"/>
</dbReference>
<comment type="subunit">
    <text evidence="2">Homotrimer.</text>
</comment>
<organism evidence="12 13">
    <name type="scientific">Allacma fusca</name>
    <dbReference type="NCBI Taxonomy" id="39272"/>
    <lineage>
        <taxon>Eukaryota</taxon>
        <taxon>Metazoa</taxon>
        <taxon>Ecdysozoa</taxon>
        <taxon>Arthropoda</taxon>
        <taxon>Hexapoda</taxon>
        <taxon>Collembola</taxon>
        <taxon>Symphypleona</taxon>
        <taxon>Sminthuridae</taxon>
        <taxon>Allacma</taxon>
    </lineage>
</organism>
<evidence type="ECO:0000313" key="12">
    <source>
        <dbReference type="EMBL" id="CAG7817258.1"/>
    </source>
</evidence>
<gene>
    <name evidence="12" type="ORF">AFUS01_LOCUS27836</name>
</gene>
<protein>
    <recommendedName>
        <fullName evidence="8">Corrinoid adenosyltransferase MMAB</fullName>
    </recommendedName>
    <alternativeName>
        <fullName evidence="9">ATP:co(I)rrinoid adenosyltransferase MMAB</fullName>
    </alternativeName>
</protein>
<evidence type="ECO:0000256" key="2">
    <source>
        <dbReference type="ARBA" id="ARBA00011233"/>
    </source>
</evidence>
<evidence type="ECO:0000256" key="10">
    <source>
        <dbReference type="RuleBase" id="RU366026"/>
    </source>
</evidence>
<evidence type="ECO:0000256" key="7">
    <source>
        <dbReference type="ARBA" id="ARBA00056747"/>
    </source>
</evidence>
<dbReference type="AlphaFoldDB" id="A0A8J2PD83"/>
<evidence type="ECO:0000256" key="1">
    <source>
        <dbReference type="ARBA" id="ARBA00007487"/>
    </source>
</evidence>
<evidence type="ECO:0000256" key="8">
    <source>
        <dbReference type="ARBA" id="ARBA00071654"/>
    </source>
</evidence>
<feature type="domain" description="Cobalamin adenosyltransferase-like" evidence="11">
    <location>
        <begin position="39"/>
        <end position="208"/>
    </location>
</feature>
<keyword evidence="3 10" id="KW-0808">Transferase</keyword>
<dbReference type="InterPro" id="IPR016030">
    <property type="entry name" value="CblAdoTrfase-like"/>
</dbReference>
<evidence type="ECO:0000256" key="6">
    <source>
        <dbReference type="ARBA" id="ARBA00051988"/>
    </source>
</evidence>
<keyword evidence="13" id="KW-1185">Reference proteome</keyword>
<evidence type="ECO:0000259" key="11">
    <source>
        <dbReference type="Pfam" id="PF01923"/>
    </source>
</evidence>
<dbReference type="GO" id="GO:0009235">
    <property type="term" value="P:cobalamin metabolic process"/>
    <property type="evidence" value="ECO:0007669"/>
    <property type="project" value="UniProtKB-ARBA"/>
</dbReference>
<comment type="similarity">
    <text evidence="1 10">Belongs to the Cob(I)alamin adenosyltransferase family.</text>
</comment>
<dbReference type="Proteomes" id="UP000708208">
    <property type="component" value="Unassembled WGS sequence"/>
</dbReference>
<evidence type="ECO:0000256" key="9">
    <source>
        <dbReference type="ARBA" id="ARBA00075216"/>
    </source>
</evidence>
<name>A0A8J2PD83_9HEXA</name>
<evidence type="ECO:0000256" key="5">
    <source>
        <dbReference type="ARBA" id="ARBA00022840"/>
    </source>
</evidence>
<accession>A0A8J2PD83</accession>
<dbReference type="GO" id="GO:0005524">
    <property type="term" value="F:ATP binding"/>
    <property type="evidence" value="ECO:0007669"/>
    <property type="project" value="UniProtKB-UniRule"/>
</dbReference>
<comment type="function">
    <text evidence="7">Converts cob(I)alamin to adenosylcobalamin (adenosylcob(III)alamin), a coenzyme for methylmalonyl-CoA mutase, therefore participates in the final step of the vitamin B12 conversion. Generates adenosylcobalamin (AdoCbl) and directly delivers the cofactor to MUT in a transfer that is stimulated by ATP-binding to MMAB and gated by MMAA.</text>
</comment>
<dbReference type="InterPro" id="IPR029499">
    <property type="entry name" value="PduO-typ"/>
</dbReference>
<evidence type="ECO:0000256" key="3">
    <source>
        <dbReference type="ARBA" id="ARBA00022679"/>
    </source>
</evidence>
<dbReference type="PANTHER" id="PTHR12213:SF0">
    <property type="entry name" value="CORRINOID ADENOSYLTRANSFERASE MMAB"/>
    <property type="match status" value="1"/>
</dbReference>